<dbReference type="KEGG" id="caul:KCG34_16055"/>
<dbReference type="SUPFAM" id="SSF50969">
    <property type="entry name" value="YVTN repeat-like/Quinoprotein amine dehydrogenase"/>
    <property type="match status" value="1"/>
</dbReference>
<dbReference type="EMBL" id="CP073078">
    <property type="protein sequence ID" value="QUD86590.1"/>
    <property type="molecule type" value="Genomic_DNA"/>
</dbReference>
<evidence type="ECO:0000313" key="2">
    <source>
        <dbReference type="EMBL" id="QUD86590.1"/>
    </source>
</evidence>
<proteinExistence type="predicted"/>
<keyword evidence="1" id="KW-0732">Signal</keyword>
<dbReference type="InterPro" id="IPR011044">
    <property type="entry name" value="Quino_amine_DH_bsu"/>
</dbReference>
<reference evidence="2" key="1">
    <citation type="submission" date="2021-04" db="EMBL/GenBank/DDBJ databases">
        <title>The complete genome sequence of Caulobacter sp. S6.</title>
        <authorList>
            <person name="Tang Y."/>
            <person name="Ouyang W."/>
            <person name="Liu Q."/>
            <person name="Huang B."/>
            <person name="Guo Z."/>
            <person name="Lei P."/>
        </authorList>
    </citation>
    <scope>NUCLEOTIDE SEQUENCE</scope>
    <source>
        <strain evidence="2">S6</strain>
    </source>
</reference>
<organism evidence="2 3">
    <name type="scientific">Phenylobacterium montanum</name>
    <dbReference type="NCBI Taxonomy" id="2823693"/>
    <lineage>
        <taxon>Bacteria</taxon>
        <taxon>Pseudomonadati</taxon>
        <taxon>Pseudomonadota</taxon>
        <taxon>Alphaproteobacteria</taxon>
        <taxon>Caulobacterales</taxon>
        <taxon>Caulobacteraceae</taxon>
        <taxon>Phenylobacterium</taxon>
    </lineage>
</organism>
<sequence length="417" mass="45344">MWRRLARWASAALLVAGTAAHAAPAGHYLFAWAGDTAKQGQDFIMVIDADPASPGYGKLVASAASGIQTHQVHHTEYWMPDGGLLFANDHISGQTVVMDLRDPLHPGVHASFKDLDGFSHPHSFLRLPNGHVLASFQVEGQMNHAGMDHEMAGMAMPMTDIGARPDVHGGLVEIDDEGHAVRAASTADPERPNDLLMAYSLLPLPDIDRVIVTNSSMRDEDRIGHTYQVFRLSDLKRLSTNDLDAPAGRYGETNPEEARLGPDGAVYVQTTGCGIERVSDIASDHPRSKLVWQFPGSFCGVPSIVSHYLIQSVPILHAIVVLDIRDGDHPAEVTRVVLDPTISPHWTGYDAKTHRLAVTGYDEDRLFMLSFDPDTGALAIDAAFHDDKGKPGFDLDNRTWPHGWTGSAIAHGVVFSK</sequence>
<gene>
    <name evidence="2" type="ORF">KCG34_16055</name>
</gene>
<dbReference type="Proteomes" id="UP000676409">
    <property type="component" value="Chromosome"/>
</dbReference>
<keyword evidence="3" id="KW-1185">Reference proteome</keyword>
<accession>A0A975FWI1</accession>
<feature type="signal peptide" evidence="1">
    <location>
        <begin position="1"/>
        <end position="22"/>
    </location>
</feature>
<evidence type="ECO:0000256" key="1">
    <source>
        <dbReference type="SAM" id="SignalP"/>
    </source>
</evidence>
<name>A0A975FWI1_9CAUL</name>
<feature type="chain" id="PRO_5036925782" description="Selenium-binding protein" evidence="1">
    <location>
        <begin position="23"/>
        <end position="417"/>
    </location>
</feature>
<dbReference type="RefSeq" id="WP_211936642.1">
    <property type="nucleotide sequence ID" value="NZ_CP073078.1"/>
</dbReference>
<dbReference type="AlphaFoldDB" id="A0A975FWI1"/>
<evidence type="ECO:0000313" key="3">
    <source>
        <dbReference type="Proteomes" id="UP000676409"/>
    </source>
</evidence>
<evidence type="ECO:0008006" key="4">
    <source>
        <dbReference type="Google" id="ProtNLM"/>
    </source>
</evidence>
<protein>
    <recommendedName>
        <fullName evidence="4">Selenium-binding protein</fullName>
    </recommendedName>
</protein>